<dbReference type="PANTHER" id="PTHR42830:SF2">
    <property type="entry name" value="OSMC_OHR FAMILY PROTEIN"/>
    <property type="match status" value="1"/>
</dbReference>
<protein>
    <submittedName>
        <fullName evidence="1">SACOL1771 family peroxiredoxin</fullName>
    </submittedName>
</protein>
<comment type="caution">
    <text evidence="1">The sequence shown here is derived from an EMBL/GenBank/DDBJ whole genome shotgun (WGS) entry which is preliminary data.</text>
</comment>
<keyword evidence="2" id="KW-1185">Reference proteome</keyword>
<accession>A0ABU6NIT4</accession>
<sequence length="145" mass="15853">MVHRFFLECSWNGGRNSTGVIKTGALESTISIPSEMNGPGEGTNPDEMLLGAAATCFVITYAAMLERANIEKESLTLSSEARVDVTKNVFTFKEILHRPTVILKKQSDQERAKKFAYQAEKSCMISKALAGNVKVVVEPVVQVSN</sequence>
<dbReference type="SUPFAM" id="SSF82784">
    <property type="entry name" value="OsmC-like"/>
    <property type="match status" value="1"/>
</dbReference>
<dbReference type="Proteomes" id="UP001341820">
    <property type="component" value="Unassembled WGS sequence"/>
</dbReference>
<dbReference type="InterPro" id="IPR003718">
    <property type="entry name" value="OsmC/Ohr_fam"/>
</dbReference>
<evidence type="ECO:0000313" key="1">
    <source>
        <dbReference type="EMBL" id="MED4127155.1"/>
    </source>
</evidence>
<reference evidence="1 2" key="1">
    <citation type="submission" date="2023-03" db="EMBL/GenBank/DDBJ databases">
        <title>Bacillus Genome Sequencing.</title>
        <authorList>
            <person name="Dunlap C."/>
        </authorList>
    </citation>
    <scope>NUCLEOTIDE SEQUENCE [LARGE SCALE GENOMIC DNA]</scope>
    <source>
        <strain evidence="1 2">B-4107</strain>
    </source>
</reference>
<dbReference type="PANTHER" id="PTHR42830">
    <property type="entry name" value="OSMOTICALLY INDUCIBLE FAMILY PROTEIN"/>
    <property type="match status" value="1"/>
</dbReference>
<organism evidence="1 2">
    <name type="scientific">Shouchella miscanthi</name>
    <dbReference type="NCBI Taxonomy" id="2598861"/>
    <lineage>
        <taxon>Bacteria</taxon>
        <taxon>Bacillati</taxon>
        <taxon>Bacillota</taxon>
        <taxon>Bacilli</taxon>
        <taxon>Bacillales</taxon>
        <taxon>Bacillaceae</taxon>
        <taxon>Shouchella</taxon>
    </lineage>
</organism>
<dbReference type="InterPro" id="IPR019905">
    <property type="entry name" value="OsmC-like_firmicutes"/>
</dbReference>
<dbReference type="RefSeq" id="WP_144559115.1">
    <property type="nucleotide sequence ID" value="NZ_CP042163.1"/>
</dbReference>
<dbReference type="Gene3D" id="3.30.300.20">
    <property type="match status" value="1"/>
</dbReference>
<name>A0ABU6NIT4_9BACI</name>
<dbReference type="InterPro" id="IPR036102">
    <property type="entry name" value="OsmC/Ohrsf"/>
</dbReference>
<dbReference type="InterPro" id="IPR015946">
    <property type="entry name" value="KH_dom-like_a/b"/>
</dbReference>
<evidence type="ECO:0000313" key="2">
    <source>
        <dbReference type="Proteomes" id="UP001341820"/>
    </source>
</evidence>
<dbReference type="Pfam" id="PF02566">
    <property type="entry name" value="OsmC"/>
    <property type="match status" value="1"/>
</dbReference>
<gene>
    <name evidence="1" type="ORF">P5F74_03305</name>
</gene>
<dbReference type="InterPro" id="IPR052707">
    <property type="entry name" value="OsmC_Ohr_Peroxiredoxin"/>
</dbReference>
<dbReference type="EMBL" id="JAROAS010000006">
    <property type="protein sequence ID" value="MED4127155.1"/>
    <property type="molecule type" value="Genomic_DNA"/>
</dbReference>
<proteinExistence type="predicted"/>
<dbReference type="NCBIfam" id="TIGR03563">
    <property type="entry name" value="perox_SACOL1771"/>
    <property type="match status" value="1"/>
</dbReference>